<dbReference type="InterPro" id="IPR002481">
    <property type="entry name" value="FUR"/>
</dbReference>
<evidence type="ECO:0000256" key="4">
    <source>
        <dbReference type="ARBA" id="ARBA00023015"/>
    </source>
</evidence>
<keyword evidence="3 7" id="KW-0862">Zinc</keyword>
<dbReference type="InterPro" id="IPR043135">
    <property type="entry name" value="Fur_C"/>
</dbReference>
<organism evidence="9 10">
    <name type="scientific">Candidatus Faecenecus gallistercoris</name>
    <dbReference type="NCBI Taxonomy" id="2840793"/>
    <lineage>
        <taxon>Bacteria</taxon>
        <taxon>Bacillati</taxon>
        <taxon>Bacillota</taxon>
        <taxon>Bacillota incertae sedis</taxon>
        <taxon>Candidatus Faecenecus</taxon>
    </lineage>
</organism>
<reference evidence="9" key="1">
    <citation type="submission" date="2020-10" db="EMBL/GenBank/DDBJ databases">
        <authorList>
            <person name="Gilroy R."/>
        </authorList>
    </citation>
    <scope>NUCLEOTIDE SEQUENCE</scope>
    <source>
        <strain evidence="9">CHK165-10780</strain>
    </source>
</reference>
<keyword evidence="5" id="KW-0238">DNA-binding</keyword>
<feature type="binding site" evidence="8">
    <location>
        <position position="96"/>
    </location>
    <ligand>
        <name>Fe cation</name>
        <dbReference type="ChEBI" id="CHEBI:24875"/>
    </ligand>
</feature>
<sequence length="132" mass="15381">MKERNTRQKDIITDIMMKTKSHPTAREVCQMVKQVDSSIGQATVYRQLHRLLSDGKIRCVATIDGEDHYDWNTSFHAHFVCNRCHQIYDVVVETKEQKRLFQFMSHLVLDSNITAHGLCEKCLKEDNNEISV</sequence>
<dbReference type="EMBL" id="DVFU01000093">
    <property type="protein sequence ID" value="HIQ65015.1"/>
    <property type="molecule type" value="Genomic_DNA"/>
</dbReference>
<feature type="binding site" evidence="7">
    <location>
        <position position="122"/>
    </location>
    <ligand>
        <name>Zn(2+)</name>
        <dbReference type="ChEBI" id="CHEBI:29105"/>
    </ligand>
</feature>
<feature type="binding site" evidence="7">
    <location>
        <position position="119"/>
    </location>
    <ligand>
        <name>Zn(2+)</name>
        <dbReference type="ChEBI" id="CHEBI:29105"/>
    </ligand>
</feature>
<gene>
    <name evidence="9" type="ORF">IAC85_04665</name>
</gene>
<keyword evidence="8" id="KW-0408">Iron</keyword>
<name>A0A9D1CKN1_9FIRM</name>
<reference evidence="9" key="2">
    <citation type="journal article" date="2021" name="PeerJ">
        <title>Extensive microbial diversity within the chicken gut microbiome revealed by metagenomics and culture.</title>
        <authorList>
            <person name="Gilroy R."/>
            <person name="Ravi A."/>
            <person name="Getino M."/>
            <person name="Pursley I."/>
            <person name="Horton D.L."/>
            <person name="Alikhan N.F."/>
            <person name="Baker D."/>
            <person name="Gharbi K."/>
            <person name="Hall N."/>
            <person name="Watson M."/>
            <person name="Adriaenssens E.M."/>
            <person name="Foster-Nyarko E."/>
            <person name="Jarju S."/>
            <person name="Secka A."/>
            <person name="Antonio M."/>
            <person name="Oren A."/>
            <person name="Chaudhuri R.R."/>
            <person name="La Ragione R."/>
            <person name="Hildebrand F."/>
            <person name="Pallen M.J."/>
        </authorList>
    </citation>
    <scope>NUCLEOTIDE SEQUENCE</scope>
    <source>
        <strain evidence="9">CHK165-10780</strain>
    </source>
</reference>
<dbReference type="GO" id="GO:0008270">
    <property type="term" value="F:zinc ion binding"/>
    <property type="evidence" value="ECO:0007669"/>
    <property type="project" value="TreeGrafter"/>
</dbReference>
<dbReference type="GO" id="GO:0003700">
    <property type="term" value="F:DNA-binding transcription factor activity"/>
    <property type="evidence" value="ECO:0007669"/>
    <property type="project" value="InterPro"/>
</dbReference>
<proteinExistence type="inferred from homology"/>
<comment type="caution">
    <text evidence="9">The sequence shown here is derived from an EMBL/GenBank/DDBJ whole genome shotgun (WGS) entry which is preliminary data.</text>
</comment>
<comment type="cofactor">
    <cofactor evidence="8">
        <name>Mn(2+)</name>
        <dbReference type="ChEBI" id="CHEBI:29035"/>
    </cofactor>
    <cofactor evidence="8">
        <name>Fe(2+)</name>
        <dbReference type="ChEBI" id="CHEBI:29033"/>
    </cofactor>
    <text evidence="8">Binds 1 Mn(2+) or Fe(2+) ion per subunit.</text>
</comment>
<dbReference type="InterPro" id="IPR036390">
    <property type="entry name" value="WH_DNA-bd_sf"/>
</dbReference>
<evidence type="ECO:0000256" key="8">
    <source>
        <dbReference type="PIRSR" id="PIRSR602481-2"/>
    </source>
</evidence>
<dbReference type="GO" id="GO:0000976">
    <property type="term" value="F:transcription cis-regulatory region binding"/>
    <property type="evidence" value="ECO:0007669"/>
    <property type="project" value="TreeGrafter"/>
</dbReference>
<keyword evidence="4" id="KW-0805">Transcription regulation</keyword>
<keyword evidence="6" id="KW-0804">Transcription</keyword>
<protein>
    <submittedName>
        <fullName evidence="9">Transcriptional repressor</fullName>
    </submittedName>
</protein>
<feature type="binding site" evidence="7">
    <location>
        <position position="84"/>
    </location>
    <ligand>
        <name>Zn(2+)</name>
        <dbReference type="ChEBI" id="CHEBI:29105"/>
    </ligand>
</feature>
<dbReference type="AlphaFoldDB" id="A0A9D1CKN1"/>
<dbReference type="SUPFAM" id="SSF46785">
    <property type="entry name" value="Winged helix' DNA-binding domain"/>
    <property type="match status" value="1"/>
</dbReference>
<dbReference type="Gene3D" id="3.30.1490.190">
    <property type="match status" value="1"/>
</dbReference>
<dbReference type="PANTHER" id="PTHR33202">
    <property type="entry name" value="ZINC UPTAKE REGULATION PROTEIN"/>
    <property type="match status" value="1"/>
</dbReference>
<dbReference type="PANTHER" id="PTHR33202:SF7">
    <property type="entry name" value="FERRIC UPTAKE REGULATION PROTEIN"/>
    <property type="match status" value="1"/>
</dbReference>
<dbReference type="Pfam" id="PF01475">
    <property type="entry name" value="FUR"/>
    <property type="match status" value="1"/>
</dbReference>
<dbReference type="GO" id="GO:1900376">
    <property type="term" value="P:regulation of secondary metabolite biosynthetic process"/>
    <property type="evidence" value="ECO:0007669"/>
    <property type="project" value="TreeGrafter"/>
</dbReference>
<evidence type="ECO:0000256" key="5">
    <source>
        <dbReference type="ARBA" id="ARBA00023125"/>
    </source>
</evidence>
<evidence type="ECO:0000256" key="3">
    <source>
        <dbReference type="ARBA" id="ARBA00022833"/>
    </source>
</evidence>
<evidence type="ECO:0000256" key="7">
    <source>
        <dbReference type="PIRSR" id="PIRSR602481-1"/>
    </source>
</evidence>
<evidence type="ECO:0000313" key="9">
    <source>
        <dbReference type="EMBL" id="HIQ65015.1"/>
    </source>
</evidence>
<comment type="cofactor">
    <cofactor evidence="7">
        <name>Zn(2+)</name>
        <dbReference type="ChEBI" id="CHEBI:29105"/>
    </cofactor>
    <text evidence="7">Binds 1 zinc ion per subunit.</text>
</comment>
<keyword evidence="7" id="KW-0479">Metal-binding</keyword>
<feature type="binding site" evidence="7">
    <location>
        <position position="81"/>
    </location>
    <ligand>
        <name>Zn(2+)</name>
        <dbReference type="ChEBI" id="CHEBI:29105"/>
    </ligand>
</feature>
<dbReference type="Proteomes" id="UP000886725">
    <property type="component" value="Unassembled WGS sequence"/>
</dbReference>
<dbReference type="GO" id="GO:0045892">
    <property type="term" value="P:negative regulation of DNA-templated transcription"/>
    <property type="evidence" value="ECO:0007669"/>
    <property type="project" value="TreeGrafter"/>
</dbReference>
<dbReference type="Gene3D" id="1.10.10.10">
    <property type="entry name" value="Winged helix-like DNA-binding domain superfamily/Winged helix DNA-binding domain"/>
    <property type="match status" value="1"/>
</dbReference>
<comment type="similarity">
    <text evidence="1">Belongs to the Fur family.</text>
</comment>
<keyword evidence="2" id="KW-0678">Repressor</keyword>
<dbReference type="CDD" id="cd07153">
    <property type="entry name" value="Fur_like"/>
    <property type="match status" value="1"/>
</dbReference>
<accession>A0A9D1CKN1</accession>
<evidence type="ECO:0000256" key="2">
    <source>
        <dbReference type="ARBA" id="ARBA00022491"/>
    </source>
</evidence>
<evidence type="ECO:0000256" key="1">
    <source>
        <dbReference type="ARBA" id="ARBA00007957"/>
    </source>
</evidence>
<evidence type="ECO:0000313" key="10">
    <source>
        <dbReference type="Proteomes" id="UP000886725"/>
    </source>
</evidence>
<dbReference type="InterPro" id="IPR036388">
    <property type="entry name" value="WH-like_DNA-bd_sf"/>
</dbReference>
<evidence type="ECO:0000256" key="6">
    <source>
        <dbReference type="ARBA" id="ARBA00023163"/>
    </source>
</evidence>